<feature type="compositionally biased region" description="Basic residues" evidence="1">
    <location>
        <begin position="1"/>
        <end position="10"/>
    </location>
</feature>
<evidence type="ECO:0000256" key="1">
    <source>
        <dbReference type="SAM" id="MobiDB-lite"/>
    </source>
</evidence>
<evidence type="ECO:0000313" key="2">
    <source>
        <dbReference type="EMBL" id="MBO9198859.1"/>
    </source>
</evidence>
<feature type="compositionally biased region" description="Polar residues" evidence="1">
    <location>
        <begin position="19"/>
        <end position="30"/>
    </location>
</feature>
<organism evidence="2 3">
    <name type="scientific">Niastella soli</name>
    <dbReference type="NCBI Taxonomy" id="2821487"/>
    <lineage>
        <taxon>Bacteria</taxon>
        <taxon>Pseudomonadati</taxon>
        <taxon>Bacteroidota</taxon>
        <taxon>Chitinophagia</taxon>
        <taxon>Chitinophagales</taxon>
        <taxon>Chitinophagaceae</taxon>
        <taxon>Niastella</taxon>
    </lineage>
</organism>
<name>A0ABS3YLT5_9BACT</name>
<accession>A0ABS3YLT5</accession>
<evidence type="ECO:0008006" key="4">
    <source>
        <dbReference type="Google" id="ProtNLM"/>
    </source>
</evidence>
<evidence type="ECO:0000313" key="3">
    <source>
        <dbReference type="Proteomes" id="UP000677244"/>
    </source>
</evidence>
<dbReference type="EMBL" id="JAGHKO010000001">
    <property type="protein sequence ID" value="MBO9198859.1"/>
    <property type="molecule type" value="Genomic_DNA"/>
</dbReference>
<dbReference type="RefSeq" id="WP_209136943.1">
    <property type="nucleotide sequence ID" value="NZ_JAGHKO010000001.1"/>
</dbReference>
<keyword evidence="3" id="KW-1185">Reference proteome</keyword>
<gene>
    <name evidence="2" type="ORF">J7I42_01200</name>
</gene>
<feature type="region of interest" description="Disordered" evidence="1">
    <location>
        <begin position="1"/>
        <end position="202"/>
    </location>
</feature>
<sequence>MAKAKTSKTKRSSDDELNDTASNQDQTQAKDGSASKRRKEQLAQDDSYIEIPDISDIPGQENIVNAGVPGAMKDTTASSDDEEGIRNGKDMFKDDDDDEVKIVMGTEADVTEEDLEMLGDPDQDQDMNEDEFIDKEGLDNTDFDGDPLNEAAVSEVSSGDDLDVPEEPDEDPKKTEDDEENDYYSLGGPDNDALMEGRRDDD</sequence>
<protein>
    <recommendedName>
        <fullName evidence="4">DNA primase</fullName>
    </recommendedName>
</protein>
<dbReference type="Proteomes" id="UP000677244">
    <property type="component" value="Unassembled WGS sequence"/>
</dbReference>
<comment type="caution">
    <text evidence="2">The sequence shown here is derived from an EMBL/GenBank/DDBJ whole genome shotgun (WGS) entry which is preliminary data.</text>
</comment>
<feature type="compositionally biased region" description="Acidic residues" evidence="1">
    <location>
        <begin position="109"/>
        <end position="147"/>
    </location>
</feature>
<proteinExistence type="predicted"/>
<feature type="compositionally biased region" description="Acidic residues" evidence="1">
    <location>
        <begin position="158"/>
        <end position="170"/>
    </location>
</feature>
<reference evidence="2 3" key="1">
    <citation type="submission" date="2021-03" db="EMBL/GenBank/DDBJ databases">
        <title>Assistant Professor.</title>
        <authorList>
            <person name="Huq M.A."/>
        </authorList>
    </citation>
    <scope>NUCLEOTIDE SEQUENCE [LARGE SCALE GENOMIC DNA]</scope>
    <source>
        <strain evidence="2 3">MAH-29</strain>
    </source>
</reference>